<evidence type="ECO:0000313" key="1">
    <source>
        <dbReference type="EMBL" id="DAE24819.1"/>
    </source>
</evidence>
<sequence length="39" mass="4923">MFKNFHPFFHTRNFPLQFRDRRIIPGSLYFVKQHLETKQ</sequence>
<accession>A0A8S5R147</accession>
<name>A0A8S5R147_9CAUD</name>
<dbReference type="EMBL" id="BK015784">
    <property type="protein sequence ID" value="DAE24819.1"/>
    <property type="molecule type" value="Genomic_DNA"/>
</dbReference>
<protein>
    <submittedName>
        <fullName evidence="1">Uncharacterized protein</fullName>
    </submittedName>
</protein>
<reference evidence="1" key="1">
    <citation type="journal article" date="2021" name="Proc. Natl. Acad. Sci. U.S.A.">
        <title>A Catalog of Tens of Thousands of Viruses from Human Metagenomes Reveals Hidden Associations with Chronic Diseases.</title>
        <authorList>
            <person name="Tisza M.J."/>
            <person name="Buck C.B."/>
        </authorList>
    </citation>
    <scope>NUCLEOTIDE SEQUENCE</scope>
    <source>
        <strain evidence="1">CteBs22</strain>
    </source>
</reference>
<proteinExistence type="predicted"/>
<organism evidence="1">
    <name type="scientific">Myoviridae sp. cteBs22</name>
    <dbReference type="NCBI Taxonomy" id="2826675"/>
    <lineage>
        <taxon>Viruses</taxon>
        <taxon>Duplodnaviria</taxon>
        <taxon>Heunggongvirae</taxon>
        <taxon>Uroviricota</taxon>
        <taxon>Caudoviricetes</taxon>
    </lineage>
</organism>